<keyword evidence="7" id="KW-0915">Sodium</keyword>
<keyword evidence="9 13" id="KW-0472">Membrane</keyword>
<evidence type="ECO:0000256" key="12">
    <source>
        <dbReference type="RuleBase" id="RU000679"/>
    </source>
</evidence>
<feature type="chain" id="PRO_5044834145" description="Pickpocket" evidence="14">
    <location>
        <begin position="19"/>
        <end position="494"/>
    </location>
</feature>
<keyword evidence="14" id="KW-0732">Signal</keyword>
<evidence type="ECO:0000256" key="14">
    <source>
        <dbReference type="SAM" id="SignalP"/>
    </source>
</evidence>
<evidence type="ECO:0000313" key="15">
    <source>
        <dbReference type="EMBL" id="KAL1375825.1"/>
    </source>
</evidence>
<dbReference type="PANTHER" id="PTHR11690">
    <property type="entry name" value="AMILORIDE-SENSITIVE SODIUM CHANNEL-RELATED"/>
    <property type="match status" value="1"/>
</dbReference>
<evidence type="ECO:0000256" key="6">
    <source>
        <dbReference type="ARBA" id="ARBA00022989"/>
    </source>
</evidence>
<dbReference type="EMBL" id="JBEHCU010012164">
    <property type="protein sequence ID" value="KAL1375825.1"/>
    <property type="molecule type" value="Genomic_DNA"/>
</dbReference>
<evidence type="ECO:0000256" key="7">
    <source>
        <dbReference type="ARBA" id="ARBA00023053"/>
    </source>
</evidence>
<evidence type="ECO:0000256" key="4">
    <source>
        <dbReference type="ARBA" id="ARBA00022461"/>
    </source>
</evidence>
<comment type="caution">
    <text evidence="15">The sequence shown here is derived from an EMBL/GenBank/DDBJ whole genome shotgun (WGS) entry which is preliminary data.</text>
</comment>
<evidence type="ECO:0000256" key="11">
    <source>
        <dbReference type="ARBA" id="ARBA00023303"/>
    </source>
</evidence>
<dbReference type="GO" id="GO:0005272">
    <property type="term" value="F:sodium channel activity"/>
    <property type="evidence" value="ECO:0007669"/>
    <property type="project" value="UniProtKB-KW"/>
</dbReference>
<dbReference type="PANTHER" id="PTHR11690:SF288">
    <property type="entry name" value="AMILORIDE-SENSITIVE NA+ CHANNEL-RELATED"/>
    <property type="match status" value="1"/>
</dbReference>
<evidence type="ECO:0000256" key="10">
    <source>
        <dbReference type="ARBA" id="ARBA00023201"/>
    </source>
</evidence>
<dbReference type="InterPro" id="IPR001873">
    <property type="entry name" value="ENaC"/>
</dbReference>
<dbReference type="Gene3D" id="1.10.287.820">
    <property type="entry name" value="Acid-sensing ion channel domain"/>
    <property type="match status" value="1"/>
</dbReference>
<feature type="signal peptide" evidence="14">
    <location>
        <begin position="1"/>
        <end position="18"/>
    </location>
</feature>
<evidence type="ECO:0000256" key="2">
    <source>
        <dbReference type="ARBA" id="ARBA00007193"/>
    </source>
</evidence>
<dbReference type="PRINTS" id="PR01078">
    <property type="entry name" value="AMINACHANNEL"/>
</dbReference>
<feature type="transmembrane region" description="Helical" evidence="13">
    <location>
        <begin position="432"/>
        <end position="456"/>
    </location>
</feature>
<evidence type="ECO:0000256" key="1">
    <source>
        <dbReference type="ARBA" id="ARBA00004141"/>
    </source>
</evidence>
<evidence type="ECO:0000256" key="5">
    <source>
        <dbReference type="ARBA" id="ARBA00022692"/>
    </source>
</evidence>
<evidence type="ECO:0000256" key="8">
    <source>
        <dbReference type="ARBA" id="ARBA00023065"/>
    </source>
</evidence>
<evidence type="ECO:0008006" key="17">
    <source>
        <dbReference type="Google" id="ProtNLM"/>
    </source>
</evidence>
<evidence type="ECO:0000313" key="16">
    <source>
        <dbReference type="Proteomes" id="UP001562425"/>
    </source>
</evidence>
<keyword evidence="10 12" id="KW-0739">Sodium transport</keyword>
<accession>A0ABD1CHP2</accession>
<comment type="similarity">
    <text evidence="2 12">Belongs to the amiloride-sensitive sodium channel (TC 1.A.6) family.</text>
</comment>
<dbReference type="Pfam" id="PF00858">
    <property type="entry name" value="ASC"/>
    <property type="match status" value="1"/>
</dbReference>
<evidence type="ECO:0000256" key="13">
    <source>
        <dbReference type="SAM" id="Phobius"/>
    </source>
</evidence>
<keyword evidence="4 12" id="KW-0894">Sodium channel</keyword>
<dbReference type="AlphaFoldDB" id="A0ABD1CHP2"/>
<keyword evidence="5 12" id="KW-0812">Transmembrane</keyword>
<gene>
    <name evidence="15" type="ORF">pipiens_017253</name>
</gene>
<name>A0ABD1CHP2_CULPP</name>
<organism evidence="15 16">
    <name type="scientific">Culex pipiens pipiens</name>
    <name type="common">Northern house mosquito</name>
    <dbReference type="NCBI Taxonomy" id="38569"/>
    <lineage>
        <taxon>Eukaryota</taxon>
        <taxon>Metazoa</taxon>
        <taxon>Ecdysozoa</taxon>
        <taxon>Arthropoda</taxon>
        <taxon>Hexapoda</taxon>
        <taxon>Insecta</taxon>
        <taxon>Pterygota</taxon>
        <taxon>Neoptera</taxon>
        <taxon>Endopterygota</taxon>
        <taxon>Diptera</taxon>
        <taxon>Nematocera</taxon>
        <taxon>Culicoidea</taxon>
        <taxon>Culicidae</taxon>
        <taxon>Culicinae</taxon>
        <taxon>Culicini</taxon>
        <taxon>Culex</taxon>
        <taxon>Culex</taxon>
    </lineage>
</organism>
<protein>
    <recommendedName>
        <fullName evidence="17">Pickpocket</fullName>
    </recommendedName>
</protein>
<proteinExistence type="inferred from homology"/>
<keyword evidence="3 12" id="KW-0813">Transport</keyword>
<keyword evidence="8 12" id="KW-0406">Ion transport</keyword>
<evidence type="ECO:0000256" key="3">
    <source>
        <dbReference type="ARBA" id="ARBA00022448"/>
    </source>
</evidence>
<sequence>MLWIAAAFAACGFSVIQMYHKWDKHPVVIVYAPHFEPISTVPFPAITMCPLSKARVDQFNLTQTYELLRNGTSLDRTRKRKLRALAHVCPYSHLWRNFSMSEDETVIKSLQNMSFPKETIAQWCMWRYKVVNCSDMLTETLTEDGICYTFNGLPASKLYRADVISPDFLQFETPATIDSNWTQDSGYGSSAGLNAYPYRSMGNGLISGLLVALSVRTIDQEFLCSGPYTGFKIVVHTPDEVAMSGDWFFRLNNEDDIALTFTPNVMYTSEKLRNASPMRRSCFFDNERYLRFFNSYNQANCAAECMANLTLKKCGCVKFSMPRTADMKICDASKIECYQNILIEAFDEEIRHAMQGMISLCGCYPACNSVEYQVEISRMPFYLQELSRAAGAAFDKFKGYDIAVMSMSFKHRHHLPIWRREMLGVTDVIAEFGGLFALLLGASAMSLCEILYYACIRPLRREPIPRLAINWMYVLPWAARQNPFRTRMNQSENW</sequence>
<reference evidence="15 16" key="1">
    <citation type="submission" date="2024-05" db="EMBL/GenBank/DDBJ databases">
        <title>Culex pipiens pipiens assembly and annotation.</title>
        <authorList>
            <person name="Alout H."/>
            <person name="Durand T."/>
        </authorList>
    </citation>
    <scope>NUCLEOTIDE SEQUENCE [LARGE SCALE GENOMIC DNA]</scope>
    <source>
        <strain evidence="15">HA-2024</strain>
        <tissue evidence="15">Whole body</tissue>
    </source>
</reference>
<comment type="subcellular location">
    <subcellularLocation>
        <location evidence="1">Membrane</location>
        <topology evidence="1">Multi-pass membrane protein</topology>
    </subcellularLocation>
</comment>
<evidence type="ECO:0000256" key="9">
    <source>
        <dbReference type="ARBA" id="ARBA00023136"/>
    </source>
</evidence>
<keyword evidence="11 12" id="KW-0407">Ion channel</keyword>
<dbReference type="Gene3D" id="1.10.287.770">
    <property type="entry name" value="YojJ-like"/>
    <property type="match status" value="1"/>
</dbReference>
<dbReference type="Proteomes" id="UP001562425">
    <property type="component" value="Unassembled WGS sequence"/>
</dbReference>
<dbReference type="GO" id="GO:0016020">
    <property type="term" value="C:membrane"/>
    <property type="evidence" value="ECO:0007669"/>
    <property type="project" value="UniProtKB-SubCell"/>
</dbReference>
<keyword evidence="16" id="KW-1185">Reference proteome</keyword>
<keyword evidence="6 13" id="KW-1133">Transmembrane helix</keyword>